<comment type="subcellular location">
    <subcellularLocation>
        <location evidence="1">Nucleus</location>
    </subcellularLocation>
</comment>
<evidence type="ECO:0000256" key="2">
    <source>
        <dbReference type="ARBA" id="ARBA00022723"/>
    </source>
</evidence>
<evidence type="ECO:0000256" key="7">
    <source>
        <dbReference type="ARBA" id="ARBA00023163"/>
    </source>
</evidence>
<dbReference type="EMBL" id="BGPR01298017">
    <property type="protein sequence ID" value="GBN59953.1"/>
    <property type="molecule type" value="Genomic_DNA"/>
</dbReference>
<gene>
    <name evidence="11" type="primary">Zfp26_30</name>
    <name evidence="11" type="ORF">AVEN_8034_1</name>
</gene>
<feature type="non-terminal residue" evidence="11">
    <location>
        <position position="207"/>
    </location>
</feature>
<feature type="domain" description="C2H2-type" evidence="10">
    <location>
        <begin position="104"/>
        <end position="127"/>
    </location>
</feature>
<keyword evidence="8" id="KW-0539">Nucleus</keyword>
<proteinExistence type="predicted"/>
<dbReference type="SUPFAM" id="SSF57667">
    <property type="entry name" value="beta-beta-alpha zinc fingers"/>
    <property type="match status" value="3"/>
</dbReference>
<evidence type="ECO:0000256" key="1">
    <source>
        <dbReference type="ARBA" id="ARBA00004123"/>
    </source>
</evidence>
<dbReference type="PANTHER" id="PTHR47772:SF13">
    <property type="entry name" value="GASTRULA ZINC FINGER PROTEIN XLCGF49.1-LIKE-RELATED"/>
    <property type="match status" value="1"/>
</dbReference>
<feature type="domain" description="C2H2-type" evidence="10">
    <location>
        <begin position="185"/>
        <end position="207"/>
    </location>
</feature>
<dbReference type="InterPro" id="IPR013087">
    <property type="entry name" value="Znf_C2H2_type"/>
</dbReference>
<dbReference type="PROSITE" id="PS50157">
    <property type="entry name" value="ZINC_FINGER_C2H2_2"/>
    <property type="match status" value="5"/>
</dbReference>
<feature type="domain" description="C2H2-type" evidence="10">
    <location>
        <begin position="48"/>
        <end position="75"/>
    </location>
</feature>
<dbReference type="OrthoDB" id="8195941at2759"/>
<evidence type="ECO:0000256" key="3">
    <source>
        <dbReference type="ARBA" id="ARBA00022737"/>
    </source>
</evidence>
<keyword evidence="12" id="KW-1185">Reference proteome</keyword>
<evidence type="ECO:0000256" key="6">
    <source>
        <dbReference type="ARBA" id="ARBA00023015"/>
    </source>
</evidence>
<dbReference type="Proteomes" id="UP000499080">
    <property type="component" value="Unassembled WGS sequence"/>
</dbReference>
<dbReference type="PROSITE" id="PS00028">
    <property type="entry name" value="ZINC_FINGER_C2H2_1"/>
    <property type="match status" value="5"/>
</dbReference>
<dbReference type="GO" id="GO:0008270">
    <property type="term" value="F:zinc ion binding"/>
    <property type="evidence" value="ECO:0007669"/>
    <property type="project" value="UniProtKB-KW"/>
</dbReference>
<dbReference type="Pfam" id="PF00096">
    <property type="entry name" value="zf-C2H2"/>
    <property type="match status" value="1"/>
</dbReference>
<sequence>MWKKKILKNFSVSDHTDEPLIPMEETEISLKDVAKDESKIQKTHVDYYECGICNKKYIPQKKFIEHLLAHIGGTKHACSLCEKIFWKTPEFYSHLNVHLKRTPYSCSVCHKNFLSCSQLRFHSKMHAETIQCHLCKGKFPSQKLLDQHMRLHMVDESNTCIICQKTSLGSQGLCVHLFYRPERTQLCDTCGRTFTTKRSLEYHRYMH</sequence>
<dbReference type="AlphaFoldDB" id="A0A4Y2QA63"/>
<keyword evidence="2" id="KW-0479">Metal-binding</keyword>
<reference evidence="11 12" key="1">
    <citation type="journal article" date="2019" name="Sci. Rep.">
        <title>Orb-weaving spider Araneus ventricosus genome elucidates the spidroin gene catalogue.</title>
        <authorList>
            <person name="Kono N."/>
            <person name="Nakamura H."/>
            <person name="Ohtoshi R."/>
            <person name="Moran D.A.P."/>
            <person name="Shinohara A."/>
            <person name="Yoshida Y."/>
            <person name="Fujiwara M."/>
            <person name="Mori M."/>
            <person name="Tomita M."/>
            <person name="Arakawa K."/>
        </authorList>
    </citation>
    <scope>NUCLEOTIDE SEQUENCE [LARGE SCALE GENOMIC DNA]</scope>
</reference>
<dbReference type="GO" id="GO:0005634">
    <property type="term" value="C:nucleus"/>
    <property type="evidence" value="ECO:0007669"/>
    <property type="project" value="UniProtKB-SubCell"/>
</dbReference>
<comment type="caution">
    <text evidence="11">The sequence shown here is derived from an EMBL/GenBank/DDBJ whole genome shotgun (WGS) entry which is preliminary data.</text>
</comment>
<organism evidence="11 12">
    <name type="scientific">Araneus ventricosus</name>
    <name type="common">Orbweaver spider</name>
    <name type="synonym">Epeira ventricosa</name>
    <dbReference type="NCBI Taxonomy" id="182803"/>
    <lineage>
        <taxon>Eukaryota</taxon>
        <taxon>Metazoa</taxon>
        <taxon>Ecdysozoa</taxon>
        <taxon>Arthropoda</taxon>
        <taxon>Chelicerata</taxon>
        <taxon>Arachnida</taxon>
        <taxon>Araneae</taxon>
        <taxon>Araneomorphae</taxon>
        <taxon>Entelegynae</taxon>
        <taxon>Araneoidea</taxon>
        <taxon>Araneidae</taxon>
        <taxon>Araneus</taxon>
    </lineage>
</organism>
<evidence type="ECO:0000313" key="11">
    <source>
        <dbReference type="EMBL" id="GBN59953.1"/>
    </source>
</evidence>
<keyword evidence="4 9" id="KW-0863">Zinc-finger</keyword>
<name>A0A4Y2QA63_ARAVE</name>
<dbReference type="SMART" id="SM00355">
    <property type="entry name" value="ZnF_C2H2"/>
    <property type="match status" value="5"/>
</dbReference>
<dbReference type="InterPro" id="IPR036236">
    <property type="entry name" value="Znf_C2H2_sf"/>
</dbReference>
<accession>A0A4Y2QA63</accession>
<dbReference type="PANTHER" id="PTHR47772">
    <property type="entry name" value="ZINC FINGER PROTEIN 200"/>
    <property type="match status" value="1"/>
</dbReference>
<dbReference type="InterPro" id="IPR050636">
    <property type="entry name" value="C2H2-ZF_domain-containing"/>
</dbReference>
<protein>
    <submittedName>
        <fullName evidence="11">Zinc finger protein 26</fullName>
    </submittedName>
</protein>
<keyword evidence="3" id="KW-0677">Repeat</keyword>
<evidence type="ECO:0000256" key="5">
    <source>
        <dbReference type="ARBA" id="ARBA00022833"/>
    </source>
</evidence>
<evidence type="ECO:0000313" key="12">
    <source>
        <dbReference type="Proteomes" id="UP000499080"/>
    </source>
</evidence>
<evidence type="ECO:0000256" key="9">
    <source>
        <dbReference type="PROSITE-ProRule" id="PRU00042"/>
    </source>
</evidence>
<evidence type="ECO:0000256" key="4">
    <source>
        <dbReference type="ARBA" id="ARBA00022771"/>
    </source>
</evidence>
<keyword evidence="7" id="KW-0804">Transcription</keyword>
<evidence type="ECO:0000256" key="8">
    <source>
        <dbReference type="ARBA" id="ARBA00023242"/>
    </source>
</evidence>
<keyword evidence="5" id="KW-0862">Zinc</keyword>
<feature type="domain" description="C2H2-type" evidence="10">
    <location>
        <begin position="130"/>
        <end position="157"/>
    </location>
</feature>
<evidence type="ECO:0000259" key="10">
    <source>
        <dbReference type="PROSITE" id="PS50157"/>
    </source>
</evidence>
<feature type="domain" description="C2H2-type" evidence="10">
    <location>
        <begin position="76"/>
        <end position="103"/>
    </location>
</feature>
<keyword evidence="6" id="KW-0805">Transcription regulation</keyword>
<dbReference type="Gene3D" id="3.30.160.60">
    <property type="entry name" value="Classic Zinc Finger"/>
    <property type="match status" value="3"/>
</dbReference>